<protein>
    <submittedName>
        <fullName evidence="1">Uncharacterized protein</fullName>
    </submittedName>
</protein>
<name>A0A101M360_PICGL</name>
<geneLocation type="mitochondrion" evidence="1"/>
<sequence>MSSLQLSYAAFFSLAELGGSCNKPLSTLPFSYVFMKASRLSRSGPSSTQSDLLVCLL</sequence>
<accession>A0A101M360</accession>
<gene>
    <name evidence="1" type="ORF">ABT39_MTgene3208</name>
</gene>
<dbReference type="EMBL" id="LKAM01000002">
    <property type="protein sequence ID" value="KUM49980.1"/>
    <property type="molecule type" value="Genomic_DNA"/>
</dbReference>
<proteinExistence type="predicted"/>
<dbReference type="AlphaFoldDB" id="A0A101M360"/>
<reference evidence="1" key="1">
    <citation type="journal article" date="2015" name="Genome Biol. Evol.">
        <title>Organellar Genomes of White Spruce (Picea glauca): Assembly and Annotation.</title>
        <authorList>
            <person name="Jackman S.D."/>
            <person name="Warren R.L."/>
            <person name="Gibb E.A."/>
            <person name="Vandervalk B.P."/>
            <person name="Mohamadi H."/>
            <person name="Chu J."/>
            <person name="Raymond A."/>
            <person name="Pleasance S."/>
            <person name="Coope R."/>
            <person name="Wildung M.R."/>
            <person name="Ritland C.E."/>
            <person name="Bousquet J."/>
            <person name="Jones S.J."/>
            <person name="Bohlmann J."/>
            <person name="Birol I."/>
        </authorList>
    </citation>
    <scope>NUCLEOTIDE SEQUENCE [LARGE SCALE GENOMIC DNA]</scope>
    <source>
        <tissue evidence="1">Flushing bud</tissue>
    </source>
</reference>
<organism evidence="1">
    <name type="scientific">Picea glauca</name>
    <name type="common">White spruce</name>
    <name type="synonym">Pinus glauca</name>
    <dbReference type="NCBI Taxonomy" id="3330"/>
    <lineage>
        <taxon>Eukaryota</taxon>
        <taxon>Viridiplantae</taxon>
        <taxon>Streptophyta</taxon>
        <taxon>Embryophyta</taxon>
        <taxon>Tracheophyta</taxon>
        <taxon>Spermatophyta</taxon>
        <taxon>Pinopsida</taxon>
        <taxon>Pinidae</taxon>
        <taxon>Conifers I</taxon>
        <taxon>Pinales</taxon>
        <taxon>Pinaceae</taxon>
        <taxon>Picea</taxon>
    </lineage>
</organism>
<evidence type="ECO:0000313" key="1">
    <source>
        <dbReference type="EMBL" id="KUM49980.1"/>
    </source>
</evidence>
<comment type="caution">
    <text evidence="1">The sequence shown here is derived from an EMBL/GenBank/DDBJ whole genome shotgun (WGS) entry which is preliminary data.</text>
</comment>
<keyword evidence="1" id="KW-0496">Mitochondrion</keyword>